<dbReference type="SUPFAM" id="SSF55120">
    <property type="entry name" value="Pseudouridine synthase"/>
    <property type="match status" value="1"/>
</dbReference>
<sequence length="303" mass="34657">MEKRRLVVEKSGLRLDKYVSDHCELSRSFLQDLIKEQQVLVNGKAVKSSYKVNLEDIIEFAVPDLEEIEVIPQDIPLNVLYEDEDVIVVNKEKGMVVHPSLGHQDGTLVNALLFHCQDLSGINGKIRPGIVHRIDKDTSGCLVIAKNDVAHIALSKQIETKEAYREYRLIVHGNIQHEDGLIDAPIGRDPKDRQRMAVVAENSRPAKTHFHVLKRFGQYTYLSCLLETGRTHQIRVHMKYIQHPVLGDEKYGSACSFYETKGQVLHAHTLKFKHPITGKEMEFIAPLPTYFTDVLDYLDKQRR</sequence>
<name>D2MQ85_9FIRM</name>
<dbReference type="InterPro" id="IPR006224">
    <property type="entry name" value="PsdUridine_synth_RluA-like_CS"/>
</dbReference>
<dbReference type="FunFam" id="3.30.2350.10:FF:000006">
    <property type="entry name" value="Pseudouridine synthase"/>
    <property type="match status" value="1"/>
</dbReference>
<evidence type="ECO:0000256" key="2">
    <source>
        <dbReference type="ARBA" id="ARBA00010876"/>
    </source>
</evidence>
<evidence type="ECO:0000256" key="1">
    <source>
        <dbReference type="ARBA" id="ARBA00000073"/>
    </source>
</evidence>
<reference evidence="10" key="1">
    <citation type="submission" date="2009-12" db="EMBL/GenBank/DDBJ databases">
        <title>Sequence of Clostridiales genomosp. BVAB3 str. UPII9-5.</title>
        <authorList>
            <person name="Madupu R."/>
            <person name="Durkin A.S."/>
            <person name="Torralba M."/>
            <person name="Methe B."/>
            <person name="Sutton G.G."/>
            <person name="Strausberg R.L."/>
            <person name="Nelson K.E."/>
        </authorList>
    </citation>
    <scope>NUCLEOTIDE SEQUENCE [LARGE SCALE GENOMIC DNA]</scope>
    <source>
        <strain evidence="10">W1219</strain>
    </source>
</reference>
<evidence type="ECO:0000256" key="3">
    <source>
        <dbReference type="ARBA" id="ARBA00022884"/>
    </source>
</evidence>
<dbReference type="Gene3D" id="3.10.290.10">
    <property type="entry name" value="RNA-binding S4 domain"/>
    <property type="match status" value="1"/>
</dbReference>
<dbReference type="InterPro" id="IPR050188">
    <property type="entry name" value="RluA_PseudoU_synthase"/>
</dbReference>
<comment type="caution">
    <text evidence="9">The sequence shown here is derived from an EMBL/GenBank/DDBJ whole genome shotgun (WGS) entry which is preliminary data.</text>
</comment>
<dbReference type="eggNOG" id="COG0564">
    <property type="taxonomic scope" value="Bacteria"/>
</dbReference>
<protein>
    <recommendedName>
        <fullName evidence="7">Pseudouridine synthase</fullName>
        <ecNumber evidence="7">5.4.99.-</ecNumber>
    </recommendedName>
</protein>
<dbReference type="InterPro" id="IPR006145">
    <property type="entry name" value="PsdUridine_synth_RsuA/RluA"/>
</dbReference>
<comment type="catalytic activity">
    <reaction evidence="1 7">
        <text>a uridine in RNA = a pseudouridine in RNA</text>
        <dbReference type="Rhea" id="RHEA:48348"/>
        <dbReference type="Rhea" id="RHEA-COMP:12068"/>
        <dbReference type="Rhea" id="RHEA-COMP:12069"/>
        <dbReference type="ChEBI" id="CHEBI:65314"/>
        <dbReference type="ChEBI" id="CHEBI:65315"/>
    </reaction>
</comment>
<dbReference type="PANTHER" id="PTHR21600">
    <property type="entry name" value="MITOCHONDRIAL RNA PSEUDOURIDINE SYNTHASE"/>
    <property type="match status" value="1"/>
</dbReference>
<comment type="similarity">
    <text evidence="2 7">Belongs to the pseudouridine synthase RluA family.</text>
</comment>
<proteinExistence type="inferred from homology"/>
<dbReference type="RefSeq" id="WP_006627548.1">
    <property type="nucleotide sequence ID" value="NZ_ADFR01000016.1"/>
</dbReference>
<dbReference type="InterPro" id="IPR020103">
    <property type="entry name" value="PsdUridine_synth_cat_dom_sf"/>
</dbReference>
<dbReference type="GO" id="GO:0000455">
    <property type="term" value="P:enzyme-directed rRNA pseudouridine synthesis"/>
    <property type="evidence" value="ECO:0007669"/>
    <property type="project" value="TreeGrafter"/>
</dbReference>
<dbReference type="Pfam" id="PF01479">
    <property type="entry name" value="S4"/>
    <property type="match status" value="1"/>
</dbReference>
<dbReference type="InterPro" id="IPR002942">
    <property type="entry name" value="S4_RNA-bd"/>
</dbReference>
<dbReference type="InterPro" id="IPR006225">
    <property type="entry name" value="PsdUridine_synth_RluC/D"/>
</dbReference>
<keyword evidence="3 6" id="KW-0694">RNA-binding</keyword>
<keyword evidence="4 7" id="KW-0413">Isomerase</keyword>
<dbReference type="EMBL" id="ADFR01000016">
    <property type="protein sequence ID" value="EFC05154.1"/>
    <property type="molecule type" value="Genomic_DNA"/>
</dbReference>
<dbReference type="PROSITE" id="PS50889">
    <property type="entry name" value="S4"/>
    <property type="match status" value="1"/>
</dbReference>
<dbReference type="PROSITE" id="PS01129">
    <property type="entry name" value="PSI_RLU"/>
    <property type="match status" value="1"/>
</dbReference>
<dbReference type="Gene3D" id="3.30.2350.10">
    <property type="entry name" value="Pseudouridine synthase"/>
    <property type="match status" value="1"/>
</dbReference>
<feature type="domain" description="RNA-binding S4" evidence="8">
    <location>
        <begin position="13"/>
        <end position="76"/>
    </location>
</feature>
<accession>D2MQ85</accession>
<dbReference type="STRING" id="679192.HMPREF9013_0434"/>
<dbReference type="PANTHER" id="PTHR21600:SF44">
    <property type="entry name" value="RIBOSOMAL LARGE SUBUNIT PSEUDOURIDINE SYNTHASE D"/>
    <property type="match status" value="1"/>
</dbReference>
<evidence type="ECO:0000256" key="5">
    <source>
        <dbReference type="PIRSR" id="PIRSR606225-1"/>
    </source>
</evidence>
<dbReference type="AlphaFoldDB" id="D2MQ85"/>
<dbReference type="CDD" id="cd02869">
    <property type="entry name" value="PseudoU_synth_RluA_like"/>
    <property type="match status" value="1"/>
</dbReference>
<dbReference type="InterPro" id="IPR036986">
    <property type="entry name" value="S4_RNA-bd_sf"/>
</dbReference>
<organism evidence="9 10">
    <name type="scientific">Bulleidia extructa W1219</name>
    <dbReference type="NCBI Taxonomy" id="679192"/>
    <lineage>
        <taxon>Bacteria</taxon>
        <taxon>Bacillati</taxon>
        <taxon>Bacillota</taxon>
        <taxon>Erysipelotrichia</taxon>
        <taxon>Erysipelotrichales</taxon>
        <taxon>Erysipelotrichaceae</taxon>
        <taxon>Bulleidia</taxon>
    </lineage>
</organism>
<evidence type="ECO:0000256" key="4">
    <source>
        <dbReference type="ARBA" id="ARBA00023235"/>
    </source>
</evidence>
<feature type="active site" evidence="5">
    <location>
        <position position="135"/>
    </location>
</feature>
<dbReference type="GO" id="GO:0003723">
    <property type="term" value="F:RNA binding"/>
    <property type="evidence" value="ECO:0007669"/>
    <property type="project" value="UniProtKB-KW"/>
</dbReference>
<dbReference type="SMART" id="SM00363">
    <property type="entry name" value="S4"/>
    <property type="match status" value="1"/>
</dbReference>
<gene>
    <name evidence="9" type="ORF">HMPREF9013_0434</name>
</gene>
<dbReference type="SUPFAM" id="SSF55174">
    <property type="entry name" value="Alpha-L RNA-binding motif"/>
    <property type="match status" value="1"/>
</dbReference>
<dbReference type="NCBIfam" id="TIGR00005">
    <property type="entry name" value="rluA_subfam"/>
    <property type="match status" value="1"/>
</dbReference>
<dbReference type="GO" id="GO:0120159">
    <property type="term" value="F:rRNA pseudouridine synthase activity"/>
    <property type="evidence" value="ECO:0007669"/>
    <property type="project" value="UniProtKB-ARBA"/>
</dbReference>
<dbReference type="CDD" id="cd00165">
    <property type="entry name" value="S4"/>
    <property type="match status" value="1"/>
</dbReference>
<evidence type="ECO:0000313" key="10">
    <source>
        <dbReference type="Proteomes" id="UP000005017"/>
    </source>
</evidence>
<evidence type="ECO:0000313" key="9">
    <source>
        <dbReference type="EMBL" id="EFC05154.1"/>
    </source>
</evidence>
<evidence type="ECO:0000256" key="6">
    <source>
        <dbReference type="PROSITE-ProRule" id="PRU00182"/>
    </source>
</evidence>
<evidence type="ECO:0000256" key="7">
    <source>
        <dbReference type="RuleBase" id="RU362028"/>
    </source>
</evidence>
<evidence type="ECO:0000259" key="8">
    <source>
        <dbReference type="SMART" id="SM00363"/>
    </source>
</evidence>
<dbReference type="Pfam" id="PF00849">
    <property type="entry name" value="PseudoU_synth_2"/>
    <property type="match status" value="1"/>
</dbReference>
<keyword evidence="10" id="KW-1185">Reference proteome</keyword>
<dbReference type="EC" id="5.4.99.-" evidence="7"/>
<dbReference type="Proteomes" id="UP000005017">
    <property type="component" value="Unassembled WGS sequence"/>
</dbReference>
<comment type="function">
    <text evidence="7">Responsible for synthesis of pseudouridine from uracil.</text>
</comment>